<dbReference type="Proteomes" id="UP000295525">
    <property type="component" value="Unassembled WGS sequence"/>
</dbReference>
<accession>A0A4V2UXB1</accession>
<keyword evidence="2" id="KW-1185">Reference proteome</keyword>
<evidence type="ECO:0000313" key="2">
    <source>
        <dbReference type="Proteomes" id="UP000295525"/>
    </source>
</evidence>
<organism evidence="1 2">
    <name type="scientific">Paralcaligenes ureilyticus</name>
    <dbReference type="NCBI Taxonomy" id="627131"/>
    <lineage>
        <taxon>Bacteria</taxon>
        <taxon>Pseudomonadati</taxon>
        <taxon>Pseudomonadota</taxon>
        <taxon>Betaproteobacteria</taxon>
        <taxon>Burkholderiales</taxon>
        <taxon>Alcaligenaceae</taxon>
        <taxon>Paralcaligenes</taxon>
    </lineage>
</organism>
<comment type="caution">
    <text evidence="1">The sequence shown here is derived from an EMBL/GenBank/DDBJ whole genome shotgun (WGS) entry which is preliminary data.</text>
</comment>
<gene>
    <name evidence="1" type="ORF">EDC26_11743</name>
</gene>
<protein>
    <submittedName>
        <fullName evidence="1">Uncharacterized protein</fullName>
    </submittedName>
</protein>
<reference evidence="1 2" key="1">
    <citation type="submission" date="2019-03" db="EMBL/GenBank/DDBJ databases">
        <title>Genomic Encyclopedia of Type Strains, Phase IV (KMG-IV): sequencing the most valuable type-strain genomes for metagenomic binning, comparative biology and taxonomic classification.</title>
        <authorList>
            <person name="Goeker M."/>
        </authorList>
    </citation>
    <scope>NUCLEOTIDE SEQUENCE [LARGE SCALE GENOMIC DNA]</scope>
    <source>
        <strain evidence="1 2">DSM 24591</strain>
    </source>
</reference>
<dbReference type="AlphaFoldDB" id="A0A4V2UXB1"/>
<proteinExistence type="predicted"/>
<dbReference type="OrthoDB" id="8686335at2"/>
<sequence>MTTPQWGYERPECRGSFALSLFLDDMDRLVTHYAAKTENLEVRQFQAQAAANKLVQAYQKNARGTQAFIHQSIEIRSVIDDAGRVQFVPIFSSGLKACLMELLKRSNKTHLH</sequence>
<evidence type="ECO:0000313" key="1">
    <source>
        <dbReference type="EMBL" id="TCT02768.1"/>
    </source>
</evidence>
<dbReference type="RefSeq" id="WP_132584831.1">
    <property type="nucleotide sequence ID" value="NZ_SMAJ01000017.1"/>
</dbReference>
<name>A0A4V2UXB1_9BURK</name>
<dbReference type="EMBL" id="SMAJ01000017">
    <property type="protein sequence ID" value="TCT02768.1"/>
    <property type="molecule type" value="Genomic_DNA"/>
</dbReference>